<reference evidence="3" key="1">
    <citation type="journal article" date="2005" name="Nature">
        <title>The map-based sequence of the rice genome.</title>
        <authorList>
            <consortium name="International rice genome sequencing project (IRGSP)"/>
            <person name="Matsumoto T."/>
            <person name="Wu J."/>
            <person name="Kanamori H."/>
            <person name="Katayose Y."/>
            <person name="Fujisawa M."/>
            <person name="Namiki N."/>
            <person name="Mizuno H."/>
            <person name="Yamamoto K."/>
            <person name="Antonio B.A."/>
            <person name="Baba T."/>
            <person name="Sakata K."/>
            <person name="Nagamura Y."/>
            <person name="Aoki H."/>
            <person name="Arikawa K."/>
            <person name="Arita K."/>
            <person name="Bito T."/>
            <person name="Chiden Y."/>
            <person name="Fujitsuka N."/>
            <person name="Fukunaka R."/>
            <person name="Hamada M."/>
            <person name="Harada C."/>
            <person name="Hayashi A."/>
            <person name="Hijishita S."/>
            <person name="Honda M."/>
            <person name="Hosokawa S."/>
            <person name="Ichikawa Y."/>
            <person name="Idonuma A."/>
            <person name="Iijima M."/>
            <person name="Ikeda M."/>
            <person name="Ikeno M."/>
            <person name="Ito K."/>
            <person name="Ito S."/>
            <person name="Ito T."/>
            <person name="Ito Y."/>
            <person name="Ito Y."/>
            <person name="Iwabuchi A."/>
            <person name="Kamiya K."/>
            <person name="Karasawa W."/>
            <person name="Kurita K."/>
            <person name="Katagiri S."/>
            <person name="Kikuta A."/>
            <person name="Kobayashi H."/>
            <person name="Kobayashi N."/>
            <person name="Machita K."/>
            <person name="Maehara T."/>
            <person name="Masukawa M."/>
            <person name="Mizubayashi T."/>
            <person name="Mukai Y."/>
            <person name="Nagasaki H."/>
            <person name="Nagata Y."/>
            <person name="Naito S."/>
            <person name="Nakashima M."/>
            <person name="Nakama Y."/>
            <person name="Nakamichi Y."/>
            <person name="Nakamura M."/>
            <person name="Meguro A."/>
            <person name="Negishi M."/>
            <person name="Ohta I."/>
            <person name="Ohta T."/>
            <person name="Okamoto M."/>
            <person name="Ono N."/>
            <person name="Saji S."/>
            <person name="Sakaguchi M."/>
            <person name="Sakai K."/>
            <person name="Shibata M."/>
            <person name="Shimokawa T."/>
            <person name="Song J."/>
            <person name="Takazaki Y."/>
            <person name="Terasawa K."/>
            <person name="Tsugane M."/>
            <person name="Tsuji K."/>
            <person name="Ueda S."/>
            <person name="Waki K."/>
            <person name="Yamagata H."/>
            <person name="Yamamoto M."/>
            <person name="Yamamoto S."/>
            <person name="Yamane H."/>
            <person name="Yoshiki S."/>
            <person name="Yoshihara R."/>
            <person name="Yukawa K."/>
            <person name="Zhong H."/>
            <person name="Yano M."/>
            <person name="Yuan Q."/>
            <person name="Ouyang S."/>
            <person name="Liu J."/>
            <person name="Jones K.M."/>
            <person name="Gansberger K."/>
            <person name="Moffat K."/>
            <person name="Hill J."/>
            <person name="Bera J."/>
            <person name="Fadrosh D."/>
            <person name="Jin S."/>
            <person name="Johri S."/>
            <person name="Kim M."/>
            <person name="Overton L."/>
            <person name="Reardon M."/>
            <person name="Tsitrin T."/>
            <person name="Vuong H."/>
            <person name="Weaver B."/>
            <person name="Ciecko A."/>
            <person name="Tallon L."/>
            <person name="Jackson J."/>
            <person name="Pai G."/>
            <person name="Aken S.V."/>
            <person name="Utterback T."/>
            <person name="Reidmuller S."/>
            <person name="Feldblyum T."/>
            <person name="Hsiao J."/>
            <person name="Zismann V."/>
            <person name="Iobst S."/>
            <person name="de Vazeille A.R."/>
            <person name="Buell C.R."/>
            <person name="Ying K."/>
            <person name="Li Y."/>
            <person name="Lu T."/>
            <person name="Huang Y."/>
            <person name="Zhao Q."/>
            <person name="Feng Q."/>
            <person name="Zhang L."/>
            <person name="Zhu J."/>
            <person name="Weng Q."/>
            <person name="Mu J."/>
            <person name="Lu Y."/>
            <person name="Fan D."/>
            <person name="Liu Y."/>
            <person name="Guan J."/>
            <person name="Zhang Y."/>
            <person name="Yu S."/>
            <person name="Liu X."/>
            <person name="Zhang Y."/>
            <person name="Hong G."/>
            <person name="Han B."/>
            <person name="Choisne N."/>
            <person name="Demange N."/>
            <person name="Orjeda G."/>
            <person name="Samain S."/>
            <person name="Cattolico L."/>
            <person name="Pelletier E."/>
            <person name="Couloux A."/>
            <person name="Segurens B."/>
            <person name="Wincker P."/>
            <person name="D'Hont A."/>
            <person name="Scarpelli C."/>
            <person name="Weissenbach J."/>
            <person name="Salanoubat M."/>
            <person name="Quetier F."/>
            <person name="Yu Y."/>
            <person name="Kim H.R."/>
            <person name="Rambo T."/>
            <person name="Currie J."/>
            <person name="Collura K."/>
            <person name="Luo M."/>
            <person name="Yang T."/>
            <person name="Ammiraju J.S.S."/>
            <person name="Engler F."/>
            <person name="Soderlund C."/>
            <person name="Wing R.A."/>
            <person name="Palmer L.E."/>
            <person name="de la Bastide M."/>
            <person name="Spiegel L."/>
            <person name="Nascimento L."/>
            <person name="Zutavern T."/>
            <person name="O'Shaughnessy A."/>
            <person name="Dike S."/>
            <person name="Dedhia N."/>
            <person name="Preston R."/>
            <person name="Balija V."/>
            <person name="McCombie W.R."/>
            <person name="Chow T."/>
            <person name="Chen H."/>
            <person name="Chung M."/>
            <person name="Chen C."/>
            <person name="Shaw J."/>
            <person name="Wu H."/>
            <person name="Hsiao K."/>
            <person name="Chao Y."/>
            <person name="Chu M."/>
            <person name="Cheng C."/>
            <person name="Hour A."/>
            <person name="Lee P."/>
            <person name="Lin S."/>
            <person name="Lin Y."/>
            <person name="Liou J."/>
            <person name="Liu S."/>
            <person name="Hsing Y."/>
            <person name="Raghuvanshi S."/>
            <person name="Mohanty A."/>
            <person name="Bharti A.K."/>
            <person name="Gaur A."/>
            <person name="Gupta V."/>
            <person name="Kumar D."/>
            <person name="Ravi V."/>
            <person name="Vij S."/>
            <person name="Kapur A."/>
            <person name="Khurana P."/>
            <person name="Khurana P."/>
            <person name="Khurana J.P."/>
            <person name="Tyagi A.K."/>
            <person name="Gaikwad K."/>
            <person name="Singh A."/>
            <person name="Dalal V."/>
            <person name="Srivastava S."/>
            <person name="Dixit A."/>
            <person name="Pal A.K."/>
            <person name="Ghazi I.A."/>
            <person name="Yadav M."/>
            <person name="Pandit A."/>
            <person name="Bhargava A."/>
            <person name="Sureshbabu K."/>
            <person name="Batra K."/>
            <person name="Sharma T.R."/>
            <person name="Mohapatra T."/>
            <person name="Singh N.K."/>
            <person name="Messing J."/>
            <person name="Nelson A.B."/>
            <person name="Fuks G."/>
            <person name="Kavchok S."/>
            <person name="Keizer G."/>
            <person name="Linton E."/>
            <person name="Llaca V."/>
            <person name="Song R."/>
            <person name="Tanyolac B."/>
            <person name="Young S."/>
            <person name="Ho-Il K."/>
            <person name="Hahn J.H."/>
            <person name="Sangsakoo G."/>
            <person name="Vanavichit A."/>
            <person name="de Mattos Luiz.A.T."/>
            <person name="Zimmer P.D."/>
            <person name="Malone G."/>
            <person name="Dellagostin O."/>
            <person name="de Oliveira A.C."/>
            <person name="Bevan M."/>
            <person name="Bancroft I."/>
            <person name="Minx P."/>
            <person name="Cordum H."/>
            <person name="Wilson R."/>
            <person name="Cheng Z."/>
            <person name="Jin W."/>
            <person name="Jiang J."/>
            <person name="Leong S.A."/>
            <person name="Iwama H."/>
            <person name="Gojobori T."/>
            <person name="Itoh T."/>
            <person name="Niimura Y."/>
            <person name="Fujii Y."/>
            <person name="Habara T."/>
            <person name="Sakai H."/>
            <person name="Sato Y."/>
            <person name="Wilson G."/>
            <person name="Kumar K."/>
            <person name="McCouch S."/>
            <person name="Juretic N."/>
            <person name="Hoen D."/>
            <person name="Wright S."/>
            <person name="Bruskiewich R."/>
            <person name="Bureau T."/>
            <person name="Miyao A."/>
            <person name="Hirochika H."/>
            <person name="Nishikawa T."/>
            <person name="Kadowaki K."/>
            <person name="Sugiura M."/>
            <person name="Burr B."/>
            <person name="Sasaki T."/>
        </authorList>
    </citation>
    <scope>NUCLEOTIDE SEQUENCE [LARGE SCALE GENOMIC DNA]</scope>
    <source>
        <strain evidence="3">cv. Nipponbare</strain>
    </source>
</reference>
<evidence type="ECO:0000313" key="3">
    <source>
        <dbReference type="Proteomes" id="UP000000763"/>
    </source>
</evidence>
<sequence>MERPRAAGEDRVPGKPVRGRMEAIVPSPRAAGVNGSAAGRGAAGGQVEIACVQADLPLLKCLARSRLDRQGSRRHGGIRRQLRSDGGWAWARSEMEDDPGGPTGGGAPACGGGRRGGGGGEEVRRHVRPKAMVSLDNGSYKAVVEVSAPVTVIGKSSQTSTCKVAMRGAIGGSADPSSPPLATAFHQRLSGMQEEVAEAYNIMVITFRGLNAITNFDMSRYDVKSILDSPVIPVGNGAK</sequence>
<feature type="compositionally biased region" description="Basic and acidic residues" evidence="1">
    <location>
        <begin position="1"/>
        <end position="13"/>
    </location>
</feature>
<name>Q75L54_ORYSJ</name>
<dbReference type="AlphaFoldDB" id="Q75L54"/>
<gene>
    <name evidence="2" type="primary">OSJNBa0095N06.25</name>
</gene>
<dbReference type="EMBL" id="AC093312">
    <property type="protein sequence ID" value="AAS01950.1"/>
    <property type="molecule type" value="Genomic_DNA"/>
</dbReference>
<reference evidence="3" key="2">
    <citation type="journal article" date="2008" name="Nucleic Acids Res.">
        <title>The rice annotation project database (RAP-DB): 2008 update.</title>
        <authorList>
            <consortium name="The rice annotation project (RAP)"/>
        </authorList>
    </citation>
    <scope>GENOME REANNOTATION</scope>
    <source>
        <strain evidence="3">cv. Nipponbare</strain>
    </source>
</reference>
<feature type="compositionally biased region" description="Gly residues" evidence="1">
    <location>
        <begin position="101"/>
        <end position="120"/>
    </location>
</feature>
<evidence type="ECO:0000256" key="1">
    <source>
        <dbReference type="SAM" id="MobiDB-lite"/>
    </source>
</evidence>
<accession>Q75L54</accession>
<proteinExistence type="predicted"/>
<feature type="region of interest" description="Disordered" evidence="1">
    <location>
        <begin position="1"/>
        <end position="20"/>
    </location>
</feature>
<dbReference type="Proteomes" id="UP000000763">
    <property type="component" value="Chromosome 3"/>
</dbReference>
<organism evidence="2 3">
    <name type="scientific">Oryza sativa subsp. japonica</name>
    <name type="common">Rice</name>
    <dbReference type="NCBI Taxonomy" id="39947"/>
    <lineage>
        <taxon>Eukaryota</taxon>
        <taxon>Viridiplantae</taxon>
        <taxon>Streptophyta</taxon>
        <taxon>Embryophyta</taxon>
        <taxon>Tracheophyta</taxon>
        <taxon>Spermatophyta</taxon>
        <taxon>Magnoliopsida</taxon>
        <taxon>Liliopsida</taxon>
        <taxon>Poales</taxon>
        <taxon>Poaceae</taxon>
        <taxon>BOP clade</taxon>
        <taxon>Oryzoideae</taxon>
        <taxon>Oryzeae</taxon>
        <taxon>Oryzinae</taxon>
        <taxon>Oryza</taxon>
        <taxon>Oryza sativa</taxon>
    </lineage>
</organism>
<protein>
    <submittedName>
        <fullName evidence="2">Uncharacterized protein</fullName>
    </submittedName>
</protein>
<feature type="region of interest" description="Disordered" evidence="1">
    <location>
        <begin position="91"/>
        <end position="123"/>
    </location>
</feature>
<evidence type="ECO:0000313" key="2">
    <source>
        <dbReference type="EMBL" id="AAS01950.1"/>
    </source>
</evidence>